<organism evidence="1 2">
    <name type="scientific">Clytia hemisphaerica</name>
    <dbReference type="NCBI Taxonomy" id="252671"/>
    <lineage>
        <taxon>Eukaryota</taxon>
        <taxon>Metazoa</taxon>
        <taxon>Cnidaria</taxon>
        <taxon>Hydrozoa</taxon>
        <taxon>Hydroidolina</taxon>
        <taxon>Leptothecata</taxon>
        <taxon>Obeliida</taxon>
        <taxon>Clytiidae</taxon>
        <taxon>Clytia</taxon>
    </lineage>
</organism>
<evidence type="ECO:0000313" key="1">
    <source>
        <dbReference type="EnsemblMetazoa" id="CLYHEMP017116.1"/>
    </source>
</evidence>
<dbReference type="EnsemblMetazoa" id="CLYHEMT017116.1">
    <property type="protein sequence ID" value="CLYHEMP017116.1"/>
    <property type="gene ID" value="CLYHEMG017116"/>
</dbReference>
<reference evidence="1" key="1">
    <citation type="submission" date="2021-01" db="UniProtKB">
        <authorList>
            <consortium name="EnsemblMetazoa"/>
        </authorList>
    </citation>
    <scope>IDENTIFICATION</scope>
</reference>
<name>A0A7M5X352_9CNID</name>
<sequence>VDKDEEDDTYIDQSQILVDSNVETLEERFWKIHDHIKKKSNKTDDDKHFSTFIKILKNPESFKALRRIVSRACLTLIDEKEELVMKSMLDKLSISNFPIHVVLEEITARFPGDTNELATKFLLHCVIEISKFKEFSHFGIDANQNEPLPDDQTELVVRII</sequence>
<dbReference type="AlphaFoldDB" id="A0A7M5X352"/>
<proteinExistence type="predicted"/>
<protein>
    <submittedName>
        <fullName evidence="1">Uncharacterized protein</fullName>
    </submittedName>
</protein>
<keyword evidence="2" id="KW-1185">Reference proteome</keyword>
<evidence type="ECO:0000313" key="2">
    <source>
        <dbReference type="Proteomes" id="UP000594262"/>
    </source>
</evidence>
<dbReference type="Proteomes" id="UP000594262">
    <property type="component" value="Unplaced"/>
</dbReference>
<accession>A0A7M5X352</accession>